<accession>A0A1I1UKG5</accession>
<sequence>MKLPMSDLPTLHYLFAECRKPCPERPDVTAIVLFALLSEDDEVVYLELRYTDFASGQFEGDHLWLSLEDALDGTHEDYGISEDDWRPLTVREIARIDRTIE</sequence>
<evidence type="ECO:0000313" key="2">
    <source>
        <dbReference type="Proteomes" id="UP000243950"/>
    </source>
</evidence>
<protein>
    <submittedName>
        <fullName evidence="1">Uncharacterized protein</fullName>
    </submittedName>
</protein>
<organism evidence="1 2">
    <name type="scientific">Pseudomonas straminea</name>
    <dbReference type="NCBI Taxonomy" id="47882"/>
    <lineage>
        <taxon>Bacteria</taxon>
        <taxon>Pseudomonadati</taxon>
        <taxon>Pseudomonadota</taxon>
        <taxon>Gammaproteobacteria</taxon>
        <taxon>Pseudomonadales</taxon>
        <taxon>Pseudomonadaceae</taxon>
        <taxon>Phytopseudomonas</taxon>
    </lineage>
</organism>
<proteinExistence type="predicted"/>
<dbReference type="EMBL" id="FOMO01000003">
    <property type="protein sequence ID" value="SFD69243.1"/>
    <property type="molecule type" value="Genomic_DNA"/>
</dbReference>
<evidence type="ECO:0000313" key="1">
    <source>
        <dbReference type="EMBL" id="SFD69243.1"/>
    </source>
</evidence>
<dbReference type="Proteomes" id="UP000243950">
    <property type="component" value="Unassembled WGS sequence"/>
</dbReference>
<gene>
    <name evidence="1" type="ORF">SAMN05216372_103295</name>
</gene>
<reference evidence="2" key="1">
    <citation type="submission" date="2016-10" db="EMBL/GenBank/DDBJ databases">
        <authorList>
            <person name="Varghese N."/>
            <person name="Submissions S."/>
        </authorList>
    </citation>
    <scope>NUCLEOTIDE SEQUENCE [LARGE SCALE GENOMIC DNA]</scope>
    <source>
        <strain evidence="2">JCM 2783</strain>
    </source>
</reference>
<name>A0A1I1UKG5_PSEOC</name>
<keyword evidence="2" id="KW-1185">Reference proteome</keyword>
<dbReference type="AlphaFoldDB" id="A0A1I1UKG5"/>